<comment type="subcellular location">
    <subcellularLocation>
        <location evidence="1">Cell membrane</location>
        <topology evidence="1">Multi-pass membrane protein</topology>
    </subcellularLocation>
</comment>
<dbReference type="GO" id="GO:0015213">
    <property type="term" value="F:uridine transmembrane transporter activity"/>
    <property type="evidence" value="ECO:0007669"/>
    <property type="project" value="TreeGrafter"/>
</dbReference>
<proteinExistence type="predicted"/>
<evidence type="ECO:0000256" key="3">
    <source>
        <dbReference type="ARBA" id="ARBA00022475"/>
    </source>
</evidence>
<name>A0A7M2X3G3_9BACT</name>
<feature type="transmembrane region" description="Helical" evidence="7">
    <location>
        <begin position="287"/>
        <end position="305"/>
    </location>
</feature>
<gene>
    <name evidence="8" type="ORF">IPV69_13260</name>
</gene>
<evidence type="ECO:0000256" key="1">
    <source>
        <dbReference type="ARBA" id="ARBA00004651"/>
    </source>
</evidence>
<evidence type="ECO:0000256" key="4">
    <source>
        <dbReference type="ARBA" id="ARBA00022692"/>
    </source>
</evidence>
<feature type="transmembrane region" description="Helical" evidence="7">
    <location>
        <begin position="311"/>
        <end position="334"/>
    </location>
</feature>
<dbReference type="RefSeq" id="WP_206295597.1">
    <property type="nucleotide sequence ID" value="NZ_CP063458.1"/>
</dbReference>
<feature type="transmembrane region" description="Helical" evidence="7">
    <location>
        <begin position="28"/>
        <end position="48"/>
    </location>
</feature>
<feature type="transmembrane region" description="Helical" evidence="7">
    <location>
        <begin position="180"/>
        <end position="197"/>
    </location>
</feature>
<evidence type="ECO:0000256" key="2">
    <source>
        <dbReference type="ARBA" id="ARBA00022448"/>
    </source>
</evidence>
<keyword evidence="9" id="KW-1185">Reference proteome</keyword>
<evidence type="ECO:0000256" key="5">
    <source>
        <dbReference type="ARBA" id="ARBA00022989"/>
    </source>
</evidence>
<dbReference type="AlphaFoldDB" id="A0A7M2X3G3"/>
<evidence type="ECO:0000313" key="8">
    <source>
        <dbReference type="EMBL" id="QOV92263.1"/>
    </source>
</evidence>
<dbReference type="KEGG" id="hbs:IPV69_13260"/>
<sequence length="419" mass="45458">MAAVATLNYASSEAKPPLDMGVRLRLSVMMFLQFAVWGAWFVVLGRYLEVGLKFSGTQIGSVYGTMALGAIFSMMIAGQLADRVMASEYLMAIFHLAGAALLYLLSQTTDYTMFWWVAFAYALVYNPTLAISNSLAFANIPDATRDFPSLRVLGTIGWIVGSSSVDWFMGAGADITNKPLLLAAGFSAALGLFSFLLPHTPPAGKAGSALPFLKAFGLLRNPSFAIFFGLAFAITIALAFYYTFTGNFLGDIGVKNIASTMSIGQWSEIGFMLLLPFGLRYLGMKTVLAIGMGAWVLRYGFFNVAHNGSPYFLVLVGVALHGVCFDFFLAAGFIHTDNKAPASIRGSAQALFSFLTYGVGMWLGNEISGRVVDKYTVNGVKQWDKIWLVPAIGAAVCLVLFIIFWRDTKGKLEEEEPRG</sequence>
<evidence type="ECO:0000313" key="9">
    <source>
        <dbReference type="Proteomes" id="UP000593765"/>
    </source>
</evidence>
<dbReference type="Pfam" id="PF03825">
    <property type="entry name" value="Nuc_H_symport"/>
    <property type="match status" value="1"/>
</dbReference>
<dbReference type="EMBL" id="CP063458">
    <property type="protein sequence ID" value="QOV92263.1"/>
    <property type="molecule type" value="Genomic_DNA"/>
</dbReference>
<keyword evidence="4 7" id="KW-0812">Transmembrane</keyword>
<dbReference type="GO" id="GO:0005886">
    <property type="term" value="C:plasma membrane"/>
    <property type="evidence" value="ECO:0007669"/>
    <property type="project" value="UniProtKB-SubCell"/>
</dbReference>
<feature type="transmembrane region" description="Helical" evidence="7">
    <location>
        <begin position="385"/>
        <end position="405"/>
    </location>
</feature>
<dbReference type="InterPro" id="IPR036259">
    <property type="entry name" value="MFS_trans_sf"/>
</dbReference>
<protein>
    <submittedName>
        <fullName evidence="8">MFS transporter</fullName>
    </submittedName>
</protein>
<dbReference type="SUPFAM" id="SSF103473">
    <property type="entry name" value="MFS general substrate transporter"/>
    <property type="match status" value="1"/>
</dbReference>
<evidence type="ECO:0000256" key="7">
    <source>
        <dbReference type="SAM" id="Phobius"/>
    </source>
</evidence>
<feature type="transmembrane region" description="Helical" evidence="7">
    <location>
        <begin position="60"/>
        <end position="77"/>
    </location>
</feature>
<feature type="transmembrane region" description="Helical" evidence="7">
    <location>
        <begin position="346"/>
        <end position="365"/>
    </location>
</feature>
<dbReference type="PANTHER" id="PTHR23522">
    <property type="entry name" value="BLL5896 PROTEIN"/>
    <property type="match status" value="1"/>
</dbReference>
<keyword evidence="2" id="KW-0813">Transport</keyword>
<keyword evidence="6 7" id="KW-0472">Membrane</keyword>
<feature type="transmembrane region" description="Helical" evidence="7">
    <location>
        <begin position="224"/>
        <end position="244"/>
    </location>
</feature>
<dbReference type="GO" id="GO:0015212">
    <property type="term" value="F:cytidine transmembrane transporter activity"/>
    <property type="evidence" value="ECO:0007669"/>
    <property type="project" value="TreeGrafter"/>
</dbReference>
<evidence type="ECO:0000256" key="6">
    <source>
        <dbReference type="ARBA" id="ARBA00023136"/>
    </source>
</evidence>
<feature type="transmembrane region" description="Helical" evidence="7">
    <location>
        <begin position="89"/>
        <end position="107"/>
    </location>
</feature>
<dbReference type="Gene3D" id="1.20.1250.20">
    <property type="entry name" value="MFS general substrate transporter like domains"/>
    <property type="match status" value="2"/>
</dbReference>
<dbReference type="PANTHER" id="PTHR23522:SF4">
    <property type="entry name" value="NUCLEOSIDE PERMEASE NUPG-RELATED"/>
    <property type="match status" value="1"/>
</dbReference>
<organism evidence="8 9">
    <name type="scientific">Humisphaera borealis</name>
    <dbReference type="NCBI Taxonomy" id="2807512"/>
    <lineage>
        <taxon>Bacteria</taxon>
        <taxon>Pseudomonadati</taxon>
        <taxon>Planctomycetota</taxon>
        <taxon>Phycisphaerae</taxon>
        <taxon>Tepidisphaerales</taxon>
        <taxon>Tepidisphaeraceae</taxon>
        <taxon>Humisphaera</taxon>
    </lineage>
</organism>
<feature type="transmembrane region" description="Helical" evidence="7">
    <location>
        <begin position="113"/>
        <end position="138"/>
    </location>
</feature>
<feature type="transmembrane region" description="Helical" evidence="7">
    <location>
        <begin position="150"/>
        <end position="168"/>
    </location>
</feature>
<dbReference type="InterPro" id="IPR004740">
    <property type="entry name" value="Nuc_H_symport"/>
</dbReference>
<keyword evidence="3" id="KW-1003">Cell membrane</keyword>
<keyword evidence="5 7" id="KW-1133">Transmembrane helix</keyword>
<reference evidence="8 9" key="1">
    <citation type="submission" date="2020-10" db="EMBL/GenBank/DDBJ databases">
        <title>Wide distribution of Phycisphaera-like planctomycetes from WD2101 soil group in peatlands and genome analysis of the first cultivated representative.</title>
        <authorList>
            <person name="Dedysh S.N."/>
            <person name="Beletsky A.V."/>
            <person name="Ivanova A."/>
            <person name="Kulichevskaya I.S."/>
            <person name="Suzina N.E."/>
            <person name="Philippov D.A."/>
            <person name="Rakitin A.L."/>
            <person name="Mardanov A.V."/>
            <person name="Ravin N.V."/>
        </authorList>
    </citation>
    <scope>NUCLEOTIDE SEQUENCE [LARGE SCALE GENOMIC DNA]</scope>
    <source>
        <strain evidence="8 9">M1803</strain>
    </source>
</reference>
<dbReference type="Proteomes" id="UP000593765">
    <property type="component" value="Chromosome"/>
</dbReference>
<accession>A0A7M2X3G3</accession>